<evidence type="ECO:0000256" key="1">
    <source>
        <dbReference type="SAM" id="Phobius"/>
    </source>
</evidence>
<reference evidence="2 3" key="1">
    <citation type="submission" date="2016-01" db="EMBL/GenBank/DDBJ databases">
        <title>Highly variable Streptococcus oralis 1 are common among viridans streptococci isolated from primates.</title>
        <authorList>
            <person name="Denapaite D."/>
            <person name="Rieger M."/>
            <person name="Koendgen S."/>
            <person name="Brueckner R."/>
            <person name="Ochigava I."/>
            <person name="Kappeler P."/>
            <person name="Maetz-Rensing K."/>
            <person name="Leendertz F."/>
        </authorList>
    </citation>
    <scope>NUCLEOTIDE SEQUENCE [LARGE SCALE GENOMIC DNA]</scope>
    <source>
        <strain evidence="2 3">M3-1</strain>
    </source>
</reference>
<evidence type="ECO:0000313" key="2">
    <source>
        <dbReference type="EMBL" id="KYF35356.1"/>
    </source>
</evidence>
<dbReference type="EMBL" id="LROU01000099">
    <property type="protein sequence ID" value="KYF35356.1"/>
    <property type="molecule type" value="Genomic_DNA"/>
</dbReference>
<evidence type="ECO:0008006" key="4">
    <source>
        <dbReference type="Google" id="ProtNLM"/>
    </source>
</evidence>
<sequence length="121" mass="15080">MEHLFKLLILLPCFYFFSWIEKANRDSKFFPIFYYFYWIYITLYALFSLAWTVFSVLFFNILLRNVADIKFWVIWFLFILVAIGVNWLTYSCFKKNVSLETRTREVKRWKVLIYMVFIDRR</sequence>
<accession>A0A150NPF7</accession>
<dbReference type="PATRIC" id="fig|28037.235.peg.1279"/>
<evidence type="ECO:0000313" key="3">
    <source>
        <dbReference type="Proteomes" id="UP000075442"/>
    </source>
</evidence>
<dbReference type="AlphaFoldDB" id="A0A150NPF7"/>
<feature type="transmembrane region" description="Helical" evidence="1">
    <location>
        <begin position="71"/>
        <end position="90"/>
    </location>
</feature>
<keyword evidence="1" id="KW-0812">Transmembrane</keyword>
<proteinExistence type="predicted"/>
<dbReference type="Proteomes" id="UP000075442">
    <property type="component" value="Unassembled WGS sequence"/>
</dbReference>
<protein>
    <recommendedName>
        <fullName evidence="4">Preprotein translocase subunit SecA</fullName>
    </recommendedName>
</protein>
<keyword evidence="1" id="KW-1133">Transmembrane helix</keyword>
<organism evidence="2 3">
    <name type="scientific">Streptococcus mitis</name>
    <dbReference type="NCBI Taxonomy" id="28037"/>
    <lineage>
        <taxon>Bacteria</taxon>
        <taxon>Bacillati</taxon>
        <taxon>Bacillota</taxon>
        <taxon>Bacilli</taxon>
        <taxon>Lactobacillales</taxon>
        <taxon>Streptococcaceae</taxon>
        <taxon>Streptococcus</taxon>
        <taxon>Streptococcus mitis group</taxon>
    </lineage>
</organism>
<keyword evidence="1" id="KW-0472">Membrane</keyword>
<comment type="caution">
    <text evidence="2">The sequence shown here is derived from an EMBL/GenBank/DDBJ whole genome shotgun (WGS) entry which is preliminary data.</text>
</comment>
<feature type="transmembrane region" description="Helical" evidence="1">
    <location>
        <begin position="35"/>
        <end position="59"/>
    </location>
</feature>
<name>A0A150NPF7_STRMT</name>
<gene>
    <name evidence="2" type="ORF">SMIM3I_00579</name>
</gene>